<evidence type="ECO:0000313" key="2">
    <source>
        <dbReference type="EnsemblMetazoa" id="GBRI018380-PA"/>
    </source>
</evidence>
<dbReference type="AlphaFoldDB" id="A0A1A9WFY3"/>
<keyword evidence="1" id="KW-0812">Transmembrane</keyword>
<feature type="transmembrane region" description="Helical" evidence="1">
    <location>
        <begin position="7"/>
        <end position="23"/>
    </location>
</feature>
<reference evidence="3" key="1">
    <citation type="submission" date="2014-03" db="EMBL/GenBank/DDBJ databases">
        <authorList>
            <person name="Aksoy S."/>
            <person name="Warren W."/>
            <person name="Wilson R.K."/>
        </authorList>
    </citation>
    <scope>NUCLEOTIDE SEQUENCE [LARGE SCALE GENOMIC DNA]</scope>
    <source>
        <strain evidence="3">IAEA</strain>
    </source>
</reference>
<sequence>MFTVIKFCAYFIVLLCVATYWIFEKKCHSQIIAITQFTETMVFNWISVGSEDNSNEKSVNSSPLKRTIVLNRWPRFKDLLHMQGQELNVKNQKKRLLYLRTHRIKCEKPEKAFIIFEDTYFVVLDEAVRMLNMGFKDSVATIMNHLTMRSITFPMKMQHISSDLFIQFIARVCTELSTSMGIGFGVNGLGGGLLGTDDDV</sequence>
<accession>A0A1A9WFY3</accession>
<dbReference type="InterPro" id="IPR027417">
    <property type="entry name" value="P-loop_NTPase"/>
</dbReference>
<dbReference type="STRING" id="37001.A0A1A9WFY3"/>
<reference evidence="2" key="2">
    <citation type="submission" date="2020-05" db="UniProtKB">
        <authorList>
            <consortium name="EnsemblMetazoa"/>
        </authorList>
    </citation>
    <scope>IDENTIFICATION</scope>
    <source>
        <strain evidence="2">IAEA</strain>
    </source>
</reference>
<dbReference type="Gene3D" id="3.40.50.300">
    <property type="entry name" value="P-loop containing nucleotide triphosphate hydrolases"/>
    <property type="match status" value="1"/>
</dbReference>
<evidence type="ECO:0000256" key="1">
    <source>
        <dbReference type="SAM" id="Phobius"/>
    </source>
</evidence>
<proteinExistence type="predicted"/>
<dbReference type="EnsemblMetazoa" id="GBRI018380-RA">
    <property type="protein sequence ID" value="GBRI018380-PA"/>
    <property type="gene ID" value="GBRI018380"/>
</dbReference>
<organism evidence="2 3">
    <name type="scientific">Glossina brevipalpis</name>
    <dbReference type="NCBI Taxonomy" id="37001"/>
    <lineage>
        <taxon>Eukaryota</taxon>
        <taxon>Metazoa</taxon>
        <taxon>Ecdysozoa</taxon>
        <taxon>Arthropoda</taxon>
        <taxon>Hexapoda</taxon>
        <taxon>Insecta</taxon>
        <taxon>Pterygota</taxon>
        <taxon>Neoptera</taxon>
        <taxon>Endopterygota</taxon>
        <taxon>Diptera</taxon>
        <taxon>Brachycera</taxon>
        <taxon>Muscomorpha</taxon>
        <taxon>Hippoboscoidea</taxon>
        <taxon>Glossinidae</taxon>
        <taxon>Glossina</taxon>
    </lineage>
</organism>
<dbReference type="Proteomes" id="UP000091820">
    <property type="component" value="Unassembled WGS sequence"/>
</dbReference>
<evidence type="ECO:0000313" key="3">
    <source>
        <dbReference type="Proteomes" id="UP000091820"/>
    </source>
</evidence>
<dbReference type="VEuPathDB" id="VectorBase:GBRI018380"/>
<keyword evidence="1" id="KW-0472">Membrane</keyword>
<keyword evidence="1" id="KW-1133">Transmembrane helix</keyword>
<protein>
    <submittedName>
        <fullName evidence="2">Uncharacterized protein</fullName>
    </submittedName>
</protein>
<keyword evidence="3" id="KW-1185">Reference proteome</keyword>
<name>A0A1A9WFY3_9MUSC</name>